<protein>
    <recommendedName>
        <fullName evidence="2">Nephrocystin 3-like N-terminal domain-containing protein</fullName>
    </recommendedName>
</protein>
<dbReference type="OrthoDB" id="5967843at2759"/>
<feature type="domain" description="Nephrocystin 3-like N-terminal" evidence="2">
    <location>
        <begin position="59"/>
        <end position="217"/>
    </location>
</feature>
<reference evidence="5" key="1">
    <citation type="journal article" date="2012" name="Science">
        <title>The Paleozoic origin of enzymatic lignin decomposition reconstructed from 31 fungal genomes.</title>
        <authorList>
            <person name="Floudas D."/>
            <person name="Binder M."/>
            <person name="Riley R."/>
            <person name="Barry K."/>
            <person name="Blanchette R.A."/>
            <person name="Henrissat B."/>
            <person name="Martinez A.T."/>
            <person name="Otillar R."/>
            <person name="Spatafora J.W."/>
            <person name="Yadav J.S."/>
            <person name="Aerts A."/>
            <person name="Benoit I."/>
            <person name="Boyd A."/>
            <person name="Carlson A."/>
            <person name="Copeland A."/>
            <person name="Coutinho P.M."/>
            <person name="de Vries R.P."/>
            <person name="Ferreira P."/>
            <person name="Findley K."/>
            <person name="Foster B."/>
            <person name="Gaskell J."/>
            <person name="Glotzer D."/>
            <person name="Gorecki P."/>
            <person name="Heitman J."/>
            <person name="Hesse C."/>
            <person name="Hori C."/>
            <person name="Igarashi K."/>
            <person name="Jurgens J.A."/>
            <person name="Kallen N."/>
            <person name="Kersten P."/>
            <person name="Kohler A."/>
            <person name="Kuees U."/>
            <person name="Kumar T.K.A."/>
            <person name="Kuo A."/>
            <person name="LaButti K."/>
            <person name="Larrondo L.F."/>
            <person name="Lindquist E."/>
            <person name="Ling A."/>
            <person name="Lombard V."/>
            <person name="Lucas S."/>
            <person name="Lundell T."/>
            <person name="Martin R."/>
            <person name="McLaughlin D.J."/>
            <person name="Morgenstern I."/>
            <person name="Morin E."/>
            <person name="Murat C."/>
            <person name="Nagy L.G."/>
            <person name="Nolan M."/>
            <person name="Ohm R.A."/>
            <person name="Patyshakuliyeva A."/>
            <person name="Rokas A."/>
            <person name="Ruiz-Duenas F.J."/>
            <person name="Sabat G."/>
            <person name="Salamov A."/>
            <person name="Samejima M."/>
            <person name="Schmutz J."/>
            <person name="Slot J.C."/>
            <person name="St John F."/>
            <person name="Stenlid J."/>
            <person name="Sun H."/>
            <person name="Sun S."/>
            <person name="Syed K."/>
            <person name="Tsang A."/>
            <person name="Wiebenga A."/>
            <person name="Young D."/>
            <person name="Pisabarro A."/>
            <person name="Eastwood D.C."/>
            <person name="Martin F."/>
            <person name="Cullen D."/>
            <person name="Grigoriev I.V."/>
            <person name="Hibbett D.S."/>
        </authorList>
    </citation>
    <scope>NUCLEOTIDE SEQUENCE [LARGE SCALE GENOMIC DNA]</scope>
    <source>
        <strain evidence="5">RWD-64-598 SS2</strain>
    </source>
</reference>
<name>R7SD73_CONPW</name>
<keyword evidence="5" id="KW-1185">Reference proteome</keyword>
<sequence>MVESARYEAWKSLGEKCIHSAKFDCAERQVLRQSLPDNIRKLSKRLHTHLHRIYDSENYKTPIIWLSDDSSSRTSAAAHMLAQELHDNSALAATFFFSRKEPLRNTADHVIPTISYQLGLLHHRAKDVITKAIIDNPQLLKRDESRNVQFTHLVLRPLQVLKNIWKESGNAMFMVFGAIDECDPGEYDSHVRQLLDDLVGALQQSSTADFQIIFTSRRELYIQKIMAEYPLVLPLKLEVFDVENTGKH</sequence>
<evidence type="ECO:0000259" key="2">
    <source>
        <dbReference type="Pfam" id="PF24883"/>
    </source>
</evidence>
<proteinExistence type="predicted"/>
<dbReference type="InterPro" id="IPR056884">
    <property type="entry name" value="NPHP3-like_N"/>
</dbReference>
<dbReference type="GeneID" id="19202886"/>
<gene>
    <name evidence="4" type="ORF">CONPUDRAFT_151583</name>
    <name evidence="3" type="ORF">CONPUDRAFT_160695</name>
</gene>
<reference evidence="3" key="3">
    <citation type="submission" date="2012-05" db="EMBL/GenBank/DDBJ databases">
        <title>The Paleozoic origin of enzymatic mechanisms for lignin decomposition reconstructed using 31 fungal genomes.</title>
        <authorList>
            <consortium name="US DOE Joint Genome Institute (JGI-PGF)"/>
            <person name="Floudas D."/>
            <person name="Binder M."/>
            <person name="Riley R."/>
            <person name="Barry K."/>
            <person name="Blanchette R.A."/>
            <person name="Henrissat B."/>
            <person name="Martinez A.T."/>
            <person name="Otillar R."/>
            <person name="Spatafora J.W."/>
            <person name="Yadav J.S."/>
            <person name="Aerts A."/>
            <person name="Benoit I."/>
            <person name="Boyd A."/>
            <person name="Carlson A."/>
            <person name="Copeland A."/>
            <person name="Coutinho P.M."/>
            <person name="de Vries R.P."/>
            <person name="Ferreira P."/>
            <person name="Findley K."/>
            <person name="Foster B."/>
            <person name="Gaskell J."/>
            <person name="Glotzer D."/>
            <person name="Gorecki P."/>
            <person name="Heitman J."/>
            <person name="Hesse C."/>
            <person name="Hori C."/>
            <person name="Igarashi K."/>
            <person name="Jurgens J.A."/>
            <person name="Kallen N."/>
            <person name="Kersten P."/>
            <person name="Kohler A."/>
            <person name="Kues U."/>
            <person name="Kumar T.K."/>
            <person name="Kuo A."/>
            <person name="LaButti K."/>
            <person name="Larrondo L.F."/>
            <person name="Lindquist E."/>
            <person name="Ling A."/>
            <person name="Lombard V."/>
            <person name="Lucas S."/>
            <person name="Lundell T."/>
            <person name="Martin R."/>
            <person name="McLaughlin D.J."/>
            <person name="Morgenstern I."/>
            <person name="Morin E."/>
            <person name="Murat C."/>
            <person name="Nagy L.G."/>
            <person name="Nolan M."/>
            <person name="Ohm R.A."/>
            <person name="Patyshakuliyeva A."/>
            <person name="Rokas A."/>
            <person name="Ruiz-Duenas F.J."/>
            <person name="Sabat G."/>
            <person name="Salamov A."/>
            <person name="Samejima M."/>
            <person name="Schmutz J."/>
            <person name="Slot J.C."/>
            <person name="St Johnn"/>
            <person name="F"/>
            <person name="Stenlid J."/>
            <person name="Sun H."/>
            <person name="Sun S."/>
            <person name="Syed K."/>
            <person name="Tsang A."/>
            <person name="Wiebenga A."/>
            <person name="Young D."/>
            <person name="Pisabarro A."/>
            <person name="Eastwood D.C."/>
            <person name="Martin F."/>
            <person name="Cullen D."/>
            <person name="Grigoriev I.V."/>
            <person name="Hibbett D.S."/>
        </authorList>
    </citation>
    <scope>NUCLEOTIDE SEQUENCE</scope>
    <source>
        <strain evidence="3">RWD-64-598 SS2</strain>
    </source>
</reference>
<dbReference type="Pfam" id="PF24883">
    <property type="entry name" value="NPHP3_N"/>
    <property type="match status" value="1"/>
</dbReference>
<dbReference type="Proteomes" id="UP000053558">
    <property type="component" value="Unassembled WGS sequence"/>
</dbReference>
<dbReference type="EMBL" id="JH711671">
    <property type="protein sequence ID" value="EIW73805.1"/>
    <property type="molecule type" value="Genomic_DNA"/>
</dbReference>
<keyword evidence="1" id="KW-0677">Repeat</keyword>
<dbReference type="KEGG" id="cput:CONPUDRAFT_151583"/>
<evidence type="ECO:0000313" key="4">
    <source>
        <dbReference type="EMBL" id="EIW84567.1"/>
    </source>
</evidence>
<evidence type="ECO:0000313" key="5">
    <source>
        <dbReference type="Proteomes" id="UP000053558"/>
    </source>
</evidence>
<dbReference type="RefSeq" id="XP_007776018.1">
    <property type="nucleotide sequence ID" value="XM_007777828.1"/>
</dbReference>
<evidence type="ECO:0000313" key="3">
    <source>
        <dbReference type="EMBL" id="EIW73805.1"/>
    </source>
</evidence>
<dbReference type="KEGG" id="cput:CONPUDRAFT_160695"/>
<evidence type="ECO:0000256" key="1">
    <source>
        <dbReference type="ARBA" id="ARBA00022737"/>
    </source>
</evidence>
<reference evidence="4" key="2">
    <citation type="submission" date="2012-05" db="EMBL/GenBank/DDBJ databases">
        <title>The Paleozoic origin of enzymatic mechanisms for lignin decomposition reconstructed using 31 fungal genomes.</title>
        <authorList>
            <consortium name="US DOE Joint Genome Institute (JGI-PGF)"/>
            <person name="Floudas D."/>
            <person name="Binder M."/>
            <person name="Riley R."/>
            <person name="Barry K."/>
            <person name="Blanchette R.A."/>
            <person name="Henrissat B."/>
            <person name="Martinez A.T."/>
            <person name="Otillar R."/>
            <person name="Spatafora J.W."/>
            <person name="Yadav J.S."/>
            <person name="Aerts A."/>
            <person name="Benoit I."/>
            <person name="Boyd A."/>
            <person name="Carlson A."/>
            <person name="Copeland A."/>
            <person name="Coutinho P.M."/>
            <person name="de Vries R.P."/>
            <person name="Ferreira P."/>
            <person name="Findley K."/>
            <person name="Foster B."/>
            <person name="Gaskell J."/>
            <person name="Glotzer D."/>
            <person name="Gorecki P."/>
            <person name="Heitman J."/>
            <person name="Hesse C."/>
            <person name="Hori C."/>
            <person name="Igarashi K."/>
            <person name="Jurgens J.A."/>
            <person name="Kallen N."/>
            <person name="Kersten P."/>
            <person name="Kohler A."/>
            <person name="Kues U."/>
            <person name="Kumar T.K."/>
            <person name="Kuo A."/>
            <person name="LaButti K."/>
            <person name="Larrondo L.F."/>
            <person name="Lindquist E."/>
            <person name="Ling A."/>
            <person name="Lombard V."/>
            <person name="Lucas S."/>
            <person name="Lundell T."/>
            <person name="Martin R."/>
            <person name="McLaughlin D.J."/>
            <person name="Morgenstern I."/>
            <person name="Morin E."/>
            <person name="Murat C."/>
            <person name="Nagy L.G."/>
            <person name="Nolan M."/>
            <person name="Ohm R.A."/>
            <person name="Patyshakuliyeva A."/>
            <person name="Rokas A."/>
            <person name="Ruiz-Duenas F.J."/>
            <person name="Sabat G."/>
            <person name="Salamov A."/>
            <person name="Samejima M."/>
            <person name="Schmutz J."/>
            <person name="Slot J.C."/>
            <person name="St. John F."/>
            <person name="Stenlid J."/>
            <person name="Sun H."/>
            <person name="Sun S."/>
            <person name="Syed K."/>
            <person name="Tsang A."/>
            <person name="Wiebenga A."/>
            <person name="Young D."/>
            <person name="Pisabarro A."/>
            <person name="Eastwood D.C."/>
            <person name="Martin F."/>
            <person name="Cullen D."/>
            <person name="Grigoriev I.V."/>
            <person name="Hibbett D.S."/>
        </authorList>
    </citation>
    <scope>NUCLEOTIDE SEQUENCE</scope>
    <source>
        <strain evidence="4">RWD-64-598 SS2</strain>
    </source>
</reference>
<dbReference type="EMBL" id="JH711575">
    <property type="protein sequence ID" value="EIW84567.1"/>
    <property type="molecule type" value="Genomic_DNA"/>
</dbReference>
<dbReference type="GeneID" id="19204378"/>
<dbReference type="RefSeq" id="XP_007766231.1">
    <property type="nucleotide sequence ID" value="XM_007768041.1"/>
</dbReference>
<dbReference type="AlphaFoldDB" id="R7SD73"/>
<organism evidence="3 5">
    <name type="scientific">Coniophora puteana (strain RWD-64-598)</name>
    <name type="common">Brown rot fungus</name>
    <dbReference type="NCBI Taxonomy" id="741705"/>
    <lineage>
        <taxon>Eukaryota</taxon>
        <taxon>Fungi</taxon>
        <taxon>Dikarya</taxon>
        <taxon>Basidiomycota</taxon>
        <taxon>Agaricomycotina</taxon>
        <taxon>Agaricomycetes</taxon>
        <taxon>Agaricomycetidae</taxon>
        <taxon>Boletales</taxon>
        <taxon>Coniophorineae</taxon>
        <taxon>Coniophoraceae</taxon>
        <taxon>Coniophora</taxon>
    </lineage>
</organism>
<accession>R7SD73</accession>